<feature type="transmembrane region" description="Helical" evidence="1">
    <location>
        <begin position="33"/>
        <end position="55"/>
    </location>
</feature>
<dbReference type="SUPFAM" id="SSF55166">
    <property type="entry name" value="Hedgehog/DD-peptidase"/>
    <property type="match status" value="1"/>
</dbReference>
<dbReference type="RefSeq" id="WP_112121193.1">
    <property type="nucleotide sequence ID" value="NZ_PRLF01000004.1"/>
</dbReference>
<evidence type="ECO:0000313" key="3">
    <source>
        <dbReference type="EMBL" id="RAW66135.1"/>
    </source>
</evidence>
<keyword evidence="3" id="KW-0378">Hydrolase</keyword>
<evidence type="ECO:0000313" key="4">
    <source>
        <dbReference type="Proteomes" id="UP000250550"/>
    </source>
</evidence>
<keyword evidence="1" id="KW-0472">Membrane</keyword>
<protein>
    <submittedName>
        <fullName evidence="3">D-alanyl-D-alanine carboxypeptidase</fullName>
    </submittedName>
</protein>
<dbReference type="Pfam" id="PF02557">
    <property type="entry name" value="VanY"/>
    <property type="match status" value="1"/>
</dbReference>
<dbReference type="InterPro" id="IPR009045">
    <property type="entry name" value="Zn_M74/Hedgehog-like"/>
</dbReference>
<keyword evidence="1" id="KW-0812">Transmembrane</keyword>
<dbReference type="GO" id="GO:0006508">
    <property type="term" value="P:proteolysis"/>
    <property type="evidence" value="ECO:0007669"/>
    <property type="project" value="InterPro"/>
</dbReference>
<dbReference type="CDD" id="cd14852">
    <property type="entry name" value="LD-carboxypeptidase"/>
    <property type="match status" value="1"/>
</dbReference>
<comment type="caution">
    <text evidence="3">The sequence shown here is derived from an EMBL/GenBank/DDBJ whole genome shotgun (WGS) entry which is preliminary data.</text>
</comment>
<accession>A0A329UR60</accession>
<reference evidence="3 4" key="1">
    <citation type="submission" date="2018-02" db="EMBL/GenBank/DDBJ databases">
        <title>Complete genome sequencing of Faecalibacterium prausnitzii strains isolated from the human gut.</title>
        <authorList>
            <person name="Fitzgerald B.C."/>
            <person name="Shkoporov A.N."/>
            <person name="Ross P.R."/>
            <person name="Hill C."/>
        </authorList>
    </citation>
    <scope>NUCLEOTIDE SEQUENCE [LARGE SCALE GENOMIC DNA]</scope>
    <source>
        <strain evidence="3 4">APC924/119</strain>
    </source>
</reference>
<dbReference type="PANTHER" id="PTHR34385">
    <property type="entry name" value="D-ALANYL-D-ALANINE CARBOXYPEPTIDASE"/>
    <property type="match status" value="1"/>
</dbReference>
<dbReference type="Proteomes" id="UP000250550">
    <property type="component" value="Unassembled WGS sequence"/>
</dbReference>
<dbReference type="Gene3D" id="3.30.1380.10">
    <property type="match status" value="1"/>
</dbReference>
<dbReference type="PANTHER" id="PTHR34385:SF1">
    <property type="entry name" value="PEPTIDOGLYCAN L-ALANYL-D-GLUTAMATE ENDOPEPTIDASE CWLK"/>
    <property type="match status" value="1"/>
</dbReference>
<organism evidence="3 4">
    <name type="scientific">Faecalibacterium prausnitzii</name>
    <dbReference type="NCBI Taxonomy" id="853"/>
    <lineage>
        <taxon>Bacteria</taxon>
        <taxon>Bacillati</taxon>
        <taxon>Bacillota</taxon>
        <taxon>Clostridia</taxon>
        <taxon>Eubacteriales</taxon>
        <taxon>Oscillospiraceae</taxon>
        <taxon>Faecalibacterium</taxon>
    </lineage>
</organism>
<evidence type="ECO:0000259" key="2">
    <source>
        <dbReference type="Pfam" id="PF02557"/>
    </source>
</evidence>
<dbReference type="EMBL" id="PRLF01000004">
    <property type="protein sequence ID" value="RAW66135.1"/>
    <property type="molecule type" value="Genomic_DNA"/>
</dbReference>
<dbReference type="InterPro" id="IPR058193">
    <property type="entry name" value="VanY/YodJ_core_dom"/>
</dbReference>
<dbReference type="AlphaFoldDB" id="A0A329UR60"/>
<dbReference type="InterPro" id="IPR003709">
    <property type="entry name" value="VanY-like_core_dom"/>
</dbReference>
<dbReference type="InterPro" id="IPR052179">
    <property type="entry name" value="DD-CPase-like"/>
</dbReference>
<keyword evidence="1" id="KW-1133">Transmembrane helix</keyword>
<evidence type="ECO:0000256" key="1">
    <source>
        <dbReference type="SAM" id="Phobius"/>
    </source>
</evidence>
<keyword evidence="3" id="KW-0121">Carboxypeptidase</keyword>
<gene>
    <name evidence="3" type="ORF">C4N21_04945</name>
</gene>
<feature type="domain" description="D-alanyl-D-alanine carboxypeptidase-like core" evidence="2">
    <location>
        <begin position="113"/>
        <end position="249"/>
    </location>
</feature>
<keyword evidence="3" id="KW-0645">Protease</keyword>
<dbReference type="GO" id="GO:0004180">
    <property type="term" value="F:carboxypeptidase activity"/>
    <property type="evidence" value="ECO:0007669"/>
    <property type="project" value="UniProtKB-KW"/>
</dbReference>
<sequence>MSESTRTSRAPAEKRLTYQQWKRRKMLRLARNWVLFLAGCAAVVALLTGGILWLLPKVHGLLAGPKVFAASVYDGTDYVFNAADARLVLVNANLPYTAEPAPLLDTADEVTGQQLEAEAAMQYRSMAAAAQADGVSLILVAGYQDADTRQAAYGARVQTYRDKRKSEEEAARLAATIQPVANANEHGTGYAADILSADNPQQDTGFAETRAYEWLTAYAAEYGFILRYPQDRQAATGIVFEPWHWRYVGVENALAIRASGLSLEEFIALQRAD</sequence>
<proteinExistence type="predicted"/>
<name>A0A329UR60_9FIRM</name>